<dbReference type="PANTHER" id="PTHR22911">
    <property type="entry name" value="ACYL-MALONYL CONDENSING ENZYME-RELATED"/>
    <property type="match status" value="1"/>
</dbReference>
<dbReference type="Gene3D" id="1.10.3730.20">
    <property type="match status" value="1"/>
</dbReference>
<dbReference type="InterPro" id="IPR000620">
    <property type="entry name" value="EamA_dom"/>
</dbReference>
<sequence length="280" mass="30076">MLVAVAMFSVMDTTMKVLAGHFPAMQVAALRSMASLPLVFAWVGWRGAFGSALRVNWKLQVLRAGLGIMMLSLFAFGVRQLSLASAYTIFFIGPILITALSVFILKEKVETARWVAIGTGMIGVLVVLRPDGSGFLSIGGLAILAAAVMYAVSAIAARLLARTDRAEHMMLWLMLMMAIGATVLAVPGWIPVAASHLPVLCTLAVSGFFAQLAINEAFSHGEASVVAPFEYSALAWGVAIDWLLWHTLPDRYTLTGAAIIIASGLYLIRHERVHAEAEHP</sequence>
<accession>A0ABT2BQ22</accession>
<dbReference type="SUPFAM" id="SSF103481">
    <property type="entry name" value="Multidrug resistance efflux transporter EmrE"/>
    <property type="match status" value="2"/>
</dbReference>
<feature type="transmembrane region" description="Helical" evidence="1">
    <location>
        <begin position="29"/>
        <end position="49"/>
    </location>
</feature>
<feature type="transmembrane region" description="Helical" evidence="1">
    <location>
        <begin position="84"/>
        <end position="105"/>
    </location>
</feature>
<keyword evidence="1" id="KW-1133">Transmembrane helix</keyword>
<keyword evidence="1" id="KW-0812">Transmembrane</keyword>
<proteinExistence type="predicted"/>
<name>A0ABT2BQ22_9BURK</name>
<feature type="transmembrane region" description="Helical" evidence="1">
    <location>
        <begin position="169"/>
        <end position="190"/>
    </location>
</feature>
<dbReference type="RefSeq" id="WP_258858206.1">
    <property type="nucleotide sequence ID" value="NZ_JANUGV010000007.1"/>
</dbReference>
<keyword evidence="4" id="KW-1185">Reference proteome</keyword>
<evidence type="ECO:0000259" key="2">
    <source>
        <dbReference type="Pfam" id="PF00892"/>
    </source>
</evidence>
<dbReference type="Pfam" id="PF00892">
    <property type="entry name" value="EamA"/>
    <property type="match status" value="2"/>
</dbReference>
<comment type="caution">
    <text evidence="3">The sequence shown here is derived from an EMBL/GenBank/DDBJ whole genome shotgun (WGS) entry which is preliminary data.</text>
</comment>
<feature type="transmembrane region" description="Helical" evidence="1">
    <location>
        <begin position="134"/>
        <end position="157"/>
    </location>
</feature>
<reference evidence="3 4" key="1">
    <citation type="submission" date="2022-08" db="EMBL/GenBank/DDBJ databases">
        <title>Reclassification of Massilia species as members of the genera Telluria, Duganella, Pseudoduganella, Mokoshia gen. nov. and Zemynaea gen. nov. using orthogonal and non-orthogonal genome-based approaches.</title>
        <authorList>
            <person name="Bowman J.P."/>
        </authorList>
    </citation>
    <scope>NUCLEOTIDE SEQUENCE [LARGE SCALE GENOMIC DNA]</scope>
    <source>
        <strain evidence="3 4">JCM 31607</strain>
    </source>
</reference>
<feature type="domain" description="EamA" evidence="2">
    <location>
        <begin position="138"/>
        <end position="263"/>
    </location>
</feature>
<feature type="transmembrane region" description="Helical" evidence="1">
    <location>
        <begin position="112"/>
        <end position="128"/>
    </location>
</feature>
<organism evidence="3 4">
    <name type="scientific">Massilia solisilvae</name>
    <dbReference type="NCBI Taxonomy" id="1811225"/>
    <lineage>
        <taxon>Bacteria</taxon>
        <taxon>Pseudomonadati</taxon>
        <taxon>Pseudomonadota</taxon>
        <taxon>Betaproteobacteria</taxon>
        <taxon>Burkholderiales</taxon>
        <taxon>Oxalobacteraceae</taxon>
        <taxon>Telluria group</taxon>
        <taxon>Massilia</taxon>
    </lineage>
</organism>
<evidence type="ECO:0000313" key="4">
    <source>
        <dbReference type="Proteomes" id="UP001205861"/>
    </source>
</evidence>
<dbReference type="EMBL" id="JANUGV010000007">
    <property type="protein sequence ID" value="MCS0610614.1"/>
    <property type="molecule type" value="Genomic_DNA"/>
</dbReference>
<feature type="transmembrane region" description="Helical" evidence="1">
    <location>
        <begin position="251"/>
        <end position="268"/>
    </location>
</feature>
<dbReference type="InterPro" id="IPR037185">
    <property type="entry name" value="EmrE-like"/>
</dbReference>
<dbReference type="Proteomes" id="UP001205861">
    <property type="component" value="Unassembled WGS sequence"/>
</dbReference>
<evidence type="ECO:0000313" key="3">
    <source>
        <dbReference type="EMBL" id="MCS0610614.1"/>
    </source>
</evidence>
<evidence type="ECO:0000256" key="1">
    <source>
        <dbReference type="SAM" id="Phobius"/>
    </source>
</evidence>
<feature type="domain" description="EamA" evidence="2">
    <location>
        <begin position="1"/>
        <end position="128"/>
    </location>
</feature>
<gene>
    <name evidence="3" type="ORF">NX773_20795</name>
</gene>
<feature type="transmembrane region" description="Helical" evidence="1">
    <location>
        <begin position="61"/>
        <end position="78"/>
    </location>
</feature>
<dbReference type="PANTHER" id="PTHR22911:SF103">
    <property type="entry name" value="BLR2811 PROTEIN"/>
    <property type="match status" value="1"/>
</dbReference>
<protein>
    <submittedName>
        <fullName evidence="3">DMT family transporter</fullName>
    </submittedName>
</protein>
<keyword evidence="1" id="KW-0472">Membrane</keyword>